<feature type="transmembrane region" description="Helical" evidence="1">
    <location>
        <begin position="114"/>
        <end position="134"/>
    </location>
</feature>
<dbReference type="AlphaFoldDB" id="A0A1U7PWU7"/>
<sequence length="235" mass="28192">MLTKEQGQAVTAYLISKKLPMDLLLEVKDHFIEQIENTENTDFETAFGAAKLSWEKELRMVYKFNLPLRKVTVFQRNTDRKISFAIKRTILYFVPFFLLSVFLCYFRKDWAQNLFLFSYIVIGLVTLLSFVLFYKYYKSSTTNDKRNISIYQKGTLIYFLSGMYVVVFNLINFYDRFEKFNISLLMLTNGHLGKVSYIPLIYTYIFMFFWMYGLLYFLQYRKAVTELEQRINLKL</sequence>
<gene>
    <name evidence="2" type="ORF">SAMN05660493_00968</name>
</gene>
<dbReference type="STRING" id="1121284.SAMN05660493_00968"/>
<feature type="transmembrane region" description="Helical" evidence="1">
    <location>
        <begin position="194"/>
        <end position="218"/>
    </location>
</feature>
<keyword evidence="1" id="KW-0472">Membrane</keyword>
<dbReference type="EMBL" id="FTPU01000008">
    <property type="protein sequence ID" value="SIT96291.1"/>
    <property type="molecule type" value="Genomic_DNA"/>
</dbReference>
<keyword evidence="1" id="KW-1133">Transmembrane helix</keyword>
<protein>
    <submittedName>
        <fullName evidence="2">Uncharacterized protein</fullName>
    </submittedName>
</protein>
<evidence type="ECO:0000256" key="1">
    <source>
        <dbReference type="SAM" id="Phobius"/>
    </source>
</evidence>
<organism evidence="2 3">
    <name type="scientific">Epilithonimonas bovis DSM 19482</name>
    <dbReference type="NCBI Taxonomy" id="1121284"/>
    <lineage>
        <taxon>Bacteria</taxon>
        <taxon>Pseudomonadati</taxon>
        <taxon>Bacteroidota</taxon>
        <taxon>Flavobacteriia</taxon>
        <taxon>Flavobacteriales</taxon>
        <taxon>Weeksellaceae</taxon>
        <taxon>Chryseobacterium group</taxon>
        <taxon>Epilithonimonas</taxon>
    </lineage>
</organism>
<dbReference type="Proteomes" id="UP000187261">
    <property type="component" value="Unassembled WGS sequence"/>
</dbReference>
<evidence type="ECO:0000313" key="3">
    <source>
        <dbReference type="Proteomes" id="UP000187261"/>
    </source>
</evidence>
<accession>A0A1U7PWU7</accession>
<feature type="transmembrane region" description="Helical" evidence="1">
    <location>
        <begin position="90"/>
        <end position="108"/>
    </location>
</feature>
<evidence type="ECO:0000313" key="2">
    <source>
        <dbReference type="EMBL" id="SIT96291.1"/>
    </source>
</evidence>
<reference evidence="3" key="1">
    <citation type="submission" date="2016-10" db="EMBL/GenBank/DDBJ databases">
        <authorList>
            <person name="Varghese N."/>
            <person name="Submissions S."/>
        </authorList>
    </citation>
    <scope>NUCLEOTIDE SEQUENCE [LARGE SCALE GENOMIC DNA]</scope>
    <source>
        <strain evidence="3">DSM 19482</strain>
    </source>
</reference>
<keyword evidence="3" id="KW-1185">Reference proteome</keyword>
<feature type="transmembrane region" description="Helical" evidence="1">
    <location>
        <begin position="155"/>
        <end position="174"/>
    </location>
</feature>
<proteinExistence type="predicted"/>
<name>A0A1U7PWU7_9FLAO</name>
<keyword evidence="1" id="KW-0812">Transmembrane</keyword>